<dbReference type="EMBL" id="LNCD01000138">
    <property type="protein sequence ID" value="KWV41961.1"/>
    <property type="molecule type" value="Genomic_DNA"/>
</dbReference>
<comment type="caution">
    <text evidence="2">The sequence shown here is derived from an EMBL/GenBank/DDBJ whole genome shotgun (WGS) entry which is preliminary data.</text>
</comment>
<accession>A0A120FEY9</accession>
<evidence type="ECO:0000256" key="1">
    <source>
        <dbReference type="SAM" id="Phobius"/>
    </source>
</evidence>
<keyword evidence="3" id="KW-1185">Reference proteome</keyword>
<reference evidence="2 3" key="1">
    <citation type="submission" date="2015-11" db="EMBL/GenBank/DDBJ databases">
        <title>Draft Genome Sequence of the Strain BR 10423 (Rhizobium sp.) isolated from nodules of Mimosa pudica.</title>
        <authorList>
            <person name="Barauna A.C."/>
            <person name="Zilli J.E."/>
            <person name="Simoes-Araujo J.L."/>
            <person name="Reis V.M."/>
            <person name="James E.K."/>
            <person name="Reis F.B.Jr."/>
            <person name="Rouws L.F."/>
            <person name="Passos S.R."/>
            <person name="Gois S.R."/>
        </authorList>
    </citation>
    <scope>NUCLEOTIDE SEQUENCE [LARGE SCALE GENOMIC DNA]</scope>
    <source>
        <strain evidence="2 3">BR10423</strain>
    </source>
</reference>
<evidence type="ECO:0000313" key="2">
    <source>
        <dbReference type="EMBL" id="KWV41961.1"/>
    </source>
</evidence>
<feature type="transmembrane region" description="Helical" evidence="1">
    <location>
        <begin position="156"/>
        <end position="178"/>
    </location>
</feature>
<organism evidence="2 3">
    <name type="scientific">Rhizobium altiplani</name>
    <dbReference type="NCBI Taxonomy" id="1864509"/>
    <lineage>
        <taxon>Bacteria</taxon>
        <taxon>Pseudomonadati</taxon>
        <taxon>Pseudomonadota</taxon>
        <taxon>Alphaproteobacteria</taxon>
        <taxon>Hyphomicrobiales</taxon>
        <taxon>Rhizobiaceae</taxon>
        <taxon>Rhizobium/Agrobacterium group</taxon>
        <taxon>Rhizobium</taxon>
    </lineage>
</organism>
<dbReference type="AlphaFoldDB" id="A0A120FEY9"/>
<dbReference type="OrthoDB" id="100177at2"/>
<name>A0A120FEY9_9HYPH</name>
<evidence type="ECO:0000313" key="3">
    <source>
        <dbReference type="Proteomes" id="UP000068164"/>
    </source>
</evidence>
<protein>
    <recommendedName>
        <fullName evidence="4">TolB N-terminal domain-containing protein</fullName>
    </recommendedName>
</protein>
<dbReference type="Proteomes" id="UP000068164">
    <property type="component" value="Unassembled WGS sequence"/>
</dbReference>
<proteinExistence type="predicted"/>
<sequence>MRSQPDGVHSHPSPAEVREQLDRILSSPDFILPDRGRRFLQFIVNETLEGRAAYLKAFTIATSVFGRDTSFDMQNDPCVRMAARQLRSALERYYLTSGSMDEVLITVPTGSYVPILVKRAIECSVRTEDEAQSVSAATKPSIEQASIEPPKRESRLLRGIMIGAVFILLAAVVMASIAESDNPVLKQAFTSGDGPTILVDGFTTDGQTKVPDEVLSGLTNAIVANLVKLNGPIVIVQDGTPDGNRTNPTYTLRGSVRLEKDDMRAIARLVRAADGSVVWSSDYDVNIKGRSILDVQAAIARSISAAVAAPFGAGATSRPQG</sequence>
<keyword evidence="1" id="KW-0812">Transmembrane</keyword>
<keyword evidence="1" id="KW-1133">Transmembrane helix</keyword>
<keyword evidence="1" id="KW-0472">Membrane</keyword>
<evidence type="ECO:0008006" key="4">
    <source>
        <dbReference type="Google" id="ProtNLM"/>
    </source>
</evidence>
<gene>
    <name evidence="2" type="ORF">AS026_22610</name>
</gene>